<accession>A0A7D5V2G2</accession>
<dbReference type="KEGG" id="mbrn:26243802"/>
<dbReference type="Pfam" id="PF07690">
    <property type="entry name" value="MFS_1"/>
    <property type="match status" value="1"/>
</dbReference>
<feature type="transmembrane region" description="Helical" evidence="8">
    <location>
        <begin position="83"/>
        <end position="104"/>
    </location>
</feature>
<evidence type="ECO:0000313" key="11">
    <source>
        <dbReference type="Proteomes" id="UP000510686"/>
    </source>
</evidence>
<keyword evidence="4 8" id="KW-1133">Transmembrane helix</keyword>
<feature type="region of interest" description="Disordered" evidence="7">
    <location>
        <begin position="1"/>
        <end position="34"/>
    </location>
</feature>
<protein>
    <recommendedName>
        <fullName evidence="9">Major facilitator superfamily (MFS) profile domain-containing protein</fullName>
    </recommendedName>
</protein>
<dbReference type="RefSeq" id="XP_014543625.1">
    <property type="nucleotide sequence ID" value="XM_014688139.1"/>
</dbReference>
<feature type="transmembrane region" description="Helical" evidence="8">
    <location>
        <begin position="394"/>
        <end position="415"/>
    </location>
</feature>
<feature type="transmembrane region" description="Helical" evidence="8">
    <location>
        <begin position="354"/>
        <end position="373"/>
    </location>
</feature>
<comment type="similarity">
    <text evidence="2">Belongs to the major facilitator superfamily.</text>
</comment>
<evidence type="ECO:0000256" key="5">
    <source>
        <dbReference type="ARBA" id="ARBA00023136"/>
    </source>
</evidence>
<feature type="transmembrane region" description="Helical" evidence="8">
    <location>
        <begin position="464"/>
        <end position="482"/>
    </location>
</feature>
<feature type="transmembrane region" description="Helical" evidence="8">
    <location>
        <begin position="435"/>
        <end position="452"/>
    </location>
</feature>
<feature type="transmembrane region" description="Helical" evidence="8">
    <location>
        <begin position="310"/>
        <end position="334"/>
    </location>
</feature>
<dbReference type="FunFam" id="1.20.1250.20:FF:000011">
    <property type="entry name" value="MFS multidrug transporter, putative"/>
    <property type="match status" value="1"/>
</dbReference>
<proteinExistence type="inferred from homology"/>
<evidence type="ECO:0000256" key="3">
    <source>
        <dbReference type="ARBA" id="ARBA00022692"/>
    </source>
</evidence>
<dbReference type="EMBL" id="CP058936">
    <property type="protein sequence ID" value="QLI72637.1"/>
    <property type="molecule type" value="Genomic_DNA"/>
</dbReference>
<dbReference type="GeneID" id="26243802"/>
<reference evidence="10 11" key="1">
    <citation type="submission" date="2020-07" db="EMBL/GenBank/DDBJ databases">
        <title>Telomere length de novo assembly of all 7 chromosomes of the fungus, Metarhizium brunneum, using a novel assembly pipeline.</title>
        <authorList>
            <person name="Saud z."/>
            <person name="Kortsinoglou A."/>
            <person name="Kouvelis V.N."/>
            <person name="Butt T.M."/>
        </authorList>
    </citation>
    <scope>NUCLEOTIDE SEQUENCE [LARGE SCALE GENOMIC DNA]</scope>
    <source>
        <strain evidence="10 11">4556</strain>
    </source>
</reference>
<evidence type="ECO:0000256" key="1">
    <source>
        <dbReference type="ARBA" id="ARBA00004141"/>
    </source>
</evidence>
<dbReference type="InterPro" id="IPR011701">
    <property type="entry name" value="MFS"/>
</dbReference>
<dbReference type="Proteomes" id="UP000510686">
    <property type="component" value="Chromosome 5"/>
</dbReference>
<evidence type="ECO:0000256" key="6">
    <source>
        <dbReference type="ARBA" id="ARBA00023180"/>
    </source>
</evidence>
<keyword evidence="11" id="KW-1185">Reference proteome</keyword>
<dbReference type="GO" id="GO:0016020">
    <property type="term" value="C:membrane"/>
    <property type="evidence" value="ECO:0007669"/>
    <property type="project" value="UniProtKB-SubCell"/>
</dbReference>
<feature type="transmembrane region" description="Helical" evidence="8">
    <location>
        <begin position="494"/>
        <end position="513"/>
    </location>
</feature>
<dbReference type="GO" id="GO:0022857">
    <property type="term" value="F:transmembrane transporter activity"/>
    <property type="evidence" value="ECO:0007669"/>
    <property type="project" value="InterPro"/>
</dbReference>
<dbReference type="PANTHER" id="PTHR23502">
    <property type="entry name" value="MAJOR FACILITATOR SUPERFAMILY"/>
    <property type="match status" value="1"/>
</dbReference>
<feature type="transmembrane region" description="Helical" evidence="8">
    <location>
        <begin position="124"/>
        <end position="143"/>
    </location>
</feature>
<name>A0A7D5V2G2_9HYPO</name>
<feature type="domain" description="Major facilitator superfamily (MFS) profile" evidence="9">
    <location>
        <begin position="85"/>
        <end position="515"/>
    </location>
</feature>
<dbReference type="PROSITE" id="PS50850">
    <property type="entry name" value="MFS"/>
    <property type="match status" value="1"/>
</dbReference>
<keyword evidence="5 8" id="KW-0472">Membrane</keyword>
<comment type="subcellular location">
    <subcellularLocation>
        <location evidence="1">Membrane</location>
        <topology evidence="1">Multi-pass membrane protein</topology>
    </subcellularLocation>
</comment>
<dbReference type="InterPro" id="IPR036259">
    <property type="entry name" value="MFS_trans_sf"/>
</dbReference>
<keyword evidence="6" id="KW-0325">Glycoprotein</keyword>
<sequence length="525" mass="57158">MASSRTPATPWSSEDMEQAAEGTRTMSESRGPACPVHVSHATTSYLRNANQRLGPCASLTVWWDEPEDQDAENPMNWSATKKWANILTISATSFLVPLVSSVVAPAAELISADFHTSSTSFPTFVLSIFVLGFAFGPLLLAPLSELYGRVIIYHATNVLFVVFTVLCALSQNEATLLSFRFLSGFAGVATISIGPASIADMMPREKRGKAVSLWAVGTVVGPMIGPVIGGYVAEVLGWRWIFWIISITAGLVTIIALAVLRETYPPVLLERKASRLRKDTGNPNYRSKLAPDLSLQALVMRSILRPCKMLILCPIVTACCVYVCVLYSIMYIFFSTFSIIFKEAYGFSTFASGLVFIACGLGTLSGLVYLGYFSDKTIKKRAGTGRRITPEDRLPFLVTIPGGLSFSLGIFLYGWGVEKHLHWMIPQVGTAMTGFGYILIFTAIQTYLLDAFEHHAASVNGANAALRGLAGALIPLSGLNMYKSLGWGWGNSLLAFVALALTPLLLVFAVYGARIRAARLFRYKF</sequence>
<keyword evidence="3 8" id="KW-0812">Transmembrane</keyword>
<evidence type="ECO:0000313" key="10">
    <source>
        <dbReference type="EMBL" id="QLI72637.1"/>
    </source>
</evidence>
<dbReference type="OrthoDB" id="5296287at2759"/>
<evidence type="ECO:0000256" key="7">
    <source>
        <dbReference type="SAM" id="MobiDB-lite"/>
    </source>
</evidence>
<dbReference type="SUPFAM" id="SSF103473">
    <property type="entry name" value="MFS general substrate transporter"/>
    <property type="match status" value="1"/>
</dbReference>
<evidence type="ECO:0000256" key="8">
    <source>
        <dbReference type="SAM" id="Phobius"/>
    </source>
</evidence>
<dbReference type="Gene3D" id="1.20.1250.20">
    <property type="entry name" value="MFS general substrate transporter like domains"/>
    <property type="match status" value="1"/>
</dbReference>
<organism evidence="10 11">
    <name type="scientific">Metarhizium brunneum</name>
    <dbReference type="NCBI Taxonomy" id="500148"/>
    <lineage>
        <taxon>Eukaryota</taxon>
        <taxon>Fungi</taxon>
        <taxon>Dikarya</taxon>
        <taxon>Ascomycota</taxon>
        <taxon>Pezizomycotina</taxon>
        <taxon>Sordariomycetes</taxon>
        <taxon>Hypocreomycetidae</taxon>
        <taxon>Hypocreales</taxon>
        <taxon>Clavicipitaceae</taxon>
        <taxon>Metarhizium</taxon>
    </lineage>
</organism>
<dbReference type="CDD" id="cd17323">
    <property type="entry name" value="MFS_Tpo1_MDR_like"/>
    <property type="match status" value="1"/>
</dbReference>
<evidence type="ECO:0000256" key="4">
    <source>
        <dbReference type="ARBA" id="ARBA00022989"/>
    </source>
</evidence>
<evidence type="ECO:0000259" key="9">
    <source>
        <dbReference type="PROSITE" id="PS50850"/>
    </source>
</evidence>
<feature type="transmembrane region" description="Helical" evidence="8">
    <location>
        <begin position="177"/>
        <end position="199"/>
    </location>
</feature>
<feature type="transmembrane region" description="Helical" evidence="8">
    <location>
        <begin position="238"/>
        <end position="260"/>
    </location>
</feature>
<gene>
    <name evidence="10" type="ORF">G6M90_00g084090</name>
</gene>
<dbReference type="InterPro" id="IPR020846">
    <property type="entry name" value="MFS_dom"/>
</dbReference>
<evidence type="ECO:0000256" key="2">
    <source>
        <dbReference type="ARBA" id="ARBA00008335"/>
    </source>
</evidence>
<feature type="transmembrane region" description="Helical" evidence="8">
    <location>
        <begin position="211"/>
        <end position="232"/>
    </location>
</feature>
<dbReference type="PANTHER" id="PTHR23502:SF68">
    <property type="entry name" value="MULTIDRUG TRANSPORTER, PUTATIVE (AFU_ORTHOLOGUE AFUA_3G01120)-RELATED"/>
    <property type="match status" value="1"/>
</dbReference>
<dbReference type="AlphaFoldDB" id="A0A7D5V2G2"/>
<feature type="compositionally biased region" description="Polar residues" evidence="7">
    <location>
        <begin position="1"/>
        <end position="12"/>
    </location>
</feature>
<feature type="transmembrane region" description="Helical" evidence="8">
    <location>
        <begin position="150"/>
        <end position="171"/>
    </location>
</feature>